<dbReference type="Proteomes" id="UP000326837">
    <property type="component" value="Chromosome"/>
</dbReference>
<accession>A0A5K7X4U8</accession>
<protein>
    <submittedName>
        <fullName evidence="1">Uncharacterized protein</fullName>
    </submittedName>
</protein>
<keyword evidence="2" id="KW-1185">Reference proteome</keyword>
<proteinExistence type="predicted"/>
<sequence length="46" mass="5092">MFESRGDWSTRVASRASDLFSPLLLCLALAIRATKVTGEILLEKPK</sequence>
<evidence type="ECO:0000313" key="1">
    <source>
        <dbReference type="EMBL" id="BBO31570.1"/>
    </source>
</evidence>
<gene>
    <name evidence="1" type="ORF">PLANPX_1182</name>
</gene>
<dbReference type="AlphaFoldDB" id="A0A5K7X4U8"/>
<organism evidence="1 2">
    <name type="scientific">Lacipirellula parvula</name>
    <dbReference type="NCBI Taxonomy" id="2650471"/>
    <lineage>
        <taxon>Bacteria</taxon>
        <taxon>Pseudomonadati</taxon>
        <taxon>Planctomycetota</taxon>
        <taxon>Planctomycetia</taxon>
        <taxon>Pirellulales</taxon>
        <taxon>Lacipirellulaceae</taxon>
        <taxon>Lacipirellula</taxon>
    </lineage>
</organism>
<dbReference type="EMBL" id="AP021861">
    <property type="protein sequence ID" value="BBO31570.1"/>
    <property type="molecule type" value="Genomic_DNA"/>
</dbReference>
<name>A0A5K7X4U8_9BACT</name>
<evidence type="ECO:0000313" key="2">
    <source>
        <dbReference type="Proteomes" id="UP000326837"/>
    </source>
</evidence>
<dbReference type="KEGG" id="lpav:PLANPX_1182"/>
<reference evidence="2" key="1">
    <citation type="submission" date="2019-10" db="EMBL/GenBank/DDBJ databases">
        <title>Lacipirellula parvula gen. nov., sp. nov., representing a lineage of planctomycetes widespread in freshwater anoxic habitats, and description of the family Lacipirellulaceae.</title>
        <authorList>
            <person name="Dedysh S.N."/>
            <person name="Kulichevskaya I.S."/>
            <person name="Beletsky A.V."/>
            <person name="Rakitin A.L."/>
            <person name="Mardanov A.V."/>
            <person name="Ivanova A.A."/>
            <person name="Saltykova V.X."/>
            <person name="Rijpstra W.I.C."/>
            <person name="Sinninghe Damste J.S."/>
            <person name="Ravin N.V."/>
        </authorList>
    </citation>
    <scope>NUCLEOTIDE SEQUENCE [LARGE SCALE GENOMIC DNA]</scope>
    <source>
        <strain evidence="2">PX69</strain>
    </source>
</reference>